<dbReference type="Gene3D" id="3.10.129.10">
    <property type="entry name" value="Hotdog Thioesterase"/>
    <property type="match status" value="1"/>
</dbReference>
<sequence length="208" mass="22119">MCTTQVVDIQDKGKGLTATGRITMTDKNNNLVAVAESTTFIRGIGGFSKKPGFKAVDGPKRPAAATAANAIPKRAADAVVSQKTTEEQAAIYRLSGDFNPLHIDPEMSKMGGFKTPILHGLCSFGHAVRHVVQAAANNDAAKLKNVKARFSAPVLPGETLETSMWLDNANPHRVLFQVRVVERDTIAITNAAVEFSVPVSLSGANPKL</sequence>
<proteinExistence type="predicted"/>
<reference evidence="2" key="1">
    <citation type="submission" date="2022-07" db="EMBL/GenBank/DDBJ databases">
        <title>Phylogenomic reconstructions and comparative analyses of Kickxellomycotina fungi.</title>
        <authorList>
            <person name="Reynolds N.K."/>
            <person name="Stajich J.E."/>
            <person name="Barry K."/>
            <person name="Grigoriev I.V."/>
            <person name="Crous P."/>
            <person name="Smith M.E."/>
        </authorList>
    </citation>
    <scope>NUCLEOTIDE SEQUENCE</scope>
    <source>
        <strain evidence="2">IMI 214461</strain>
    </source>
</reference>
<comment type="caution">
    <text evidence="2">The sequence shown here is derived from an EMBL/GenBank/DDBJ whole genome shotgun (WGS) entry which is preliminary data.</text>
</comment>
<dbReference type="SUPFAM" id="SSF54637">
    <property type="entry name" value="Thioesterase/thiol ester dehydrase-isomerase"/>
    <property type="match status" value="2"/>
</dbReference>
<dbReference type="AlphaFoldDB" id="A0A9W8BCT3"/>
<evidence type="ECO:0000313" key="3">
    <source>
        <dbReference type="Proteomes" id="UP001150907"/>
    </source>
</evidence>
<dbReference type="Pfam" id="PF01575">
    <property type="entry name" value="MaoC_dehydratas"/>
    <property type="match status" value="1"/>
</dbReference>
<evidence type="ECO:0000313" key="2">
    <source>
        <dbReference type="EMBL" id="KAJ1996437.1"/>
    </source>
</evidence>
<dbReference type="GO" id="GO:0005777">
    <property type="term" value="C:peroxisome"/>
    <property type="evidence" value="ECO:0007669"/>
    <property type="project" value="TreeGrafter"/>
</dbReference>
<protein>
    <recommendedName>
        <fullName evidence="1">MaoC-like domain-containing protein</fullName>
    </recommendedName>
</protein>
<evidence type="ECO:0000259" key="1">
    <source>
        <dbReference type="Pfam" id="PF01575"/>
    </source>
</evidence>
<dbReference type="GO" id="GO:0006635">
    <property type="term" value="P:fatty acid beta-oxidation"/>
    <property type="evidence" value="ECO:0007669"/>
    <property type="project" value="TreeGrafter"/>
</dbReference>
<dbReference type="CDD" id="cd03448">
    <property type="entry name" value="HDE_HSD"/>
    <property type="match status" value="1"/>
</dbReference>
<dbReference type="GO" id="GO:0044594">
    <property type="term" value="F:17-beta-hydroxysteroid dehydrogenase (NAD+) activity"/>
    <property type="evidence" value="ECO:0007669"/>
    <property type="project" value="TreeGrafter"/>
</dbReference>
<organism evidence="2 3">
    <name type="scientific">Coemansia thaxteri</name>
    <dbReference type="NCBI Taxonomy" id="2663907"/>
    <lineage>
        <taxon>Eukaryota</taxon>
        <taxon>Fungi</taxon>
        <taxon>Fungi incertae sedis</taxon>
        <taxon>Zoopagomycota</taxon>
        <taxon>Kickxellomycotina</taxon>
        <taxon>Kickxellomycetes</taxon>
        <taxon>Kickxellales</taxon>
        <taxon>Kickxellaceae</taxon>
        <taxon>Coemansia</taxon>
    </lineage>
</organism>
<gene>
    <name evidence="2" type="ORF">H4R26_006206</name>
</gene>
<dbReference type="Proteomes" id="UP001150907">
    <property type="component" value="Unassembled WGS sequence"/>
</dbReference>
<dbReference type="InterPro" id="IPR002539">
    <property type="entry name" value="MaoC-like_dom"/>
</dbReference>
<name>A0A9W8BCT3_9FUNG</name>
<accession>A0A9W8BCT3</accession>
<feature type="domain" description="MaoC-like" evidence="1">
    <location>
        <begin position="71"/>
        <end position="190"/>
    </location>
</feature>
<keyword evidence="3" id="KW-1185">Reference proteome</keyword>
<dbReference type="GO" id="GO:0004300">
    <property type="term" value="F:enoyl-CoA hydratase activity"/>
    <property type="evidence" value="ECO:0007669"/>
    <property type="project" value="TreeGrafter"/>
</dbReference>
<dbReference type="GO" id="GO:0003857">
    <property type="term" value="F:(3S)-3-hydroxyacyl-CoA dehydrogenase (NAD+) activity"/>
    <property type="evidence" value="ECO:0007669"/>
    <property type="project" value="TreeGrafter"/>
</dbReference>
<dbReference type="OrthoDB" id="60204at2759"/>
<dbReference type="InterPro" id="IPR029069">
    <property type="entry name" value="HotDog_dom_sf"/>
</dbReference>
<dbReference type="EMBL" id="JANBQF010001823">
    <property type="protein sequence ID" value="KAJ1996437.1"/>
    <property type="molecule type" value="Genomic_DNA"/>
</dbReference>
<dbReference type="PANTHER" id="PTHR13078:SF56">
    <property type="entry name" value="PEROXISOMAL MULTIFUNCTIONAL ENZYME TYPE 2"/>
    <property type="match status" value="1"/>
</dbReference>
<dbReference type="PANTHER" id="PTHR13078">
    <property type="entry name" value="PEROXISOMAL MULTIFUNCTIONAL ENZYME TYPE 2-RELATED"/>
    <property type="match status" value="1"/>
</dbReference>